<evidence type="ECO:0000313" key="2">
    <source>
        <dbReference type="EMBL" id="WKA08657.1"/>
    </source>
</evidence>
<reference evidence="2 3" key="1">
    <citation type="journal article" date="2023" name="Hortic Res">
        <title>The complete reference genome for grapevine (Vitis vinifera L.) genetics and breeding.</title>
        <authorList>
            <person name="Shi X."/>
            <person name="Cao S."/>
            <person name="Wang X."/>
            <person name="Huang S."/>
            <person name="Wang Y."/>
            <person name="Liu Z."/>
            <person name="Liu W."/>
            <person name="Leng X."/>
            <person name="Peng Y."/>
            <person name="Wang N."/>
            <person name="Wang Y."/>
            <person name="Ma Z."/>
            <person name="Xu X."/>
            <person name="Zhang F."/>
            <person name="Xue H."/>
            <person name="Zhong H."/>
            <person name="Wang Y."/>
            <person name="Zhang K."/>
            <person name="Velt A."/>
            <person name="Avia K."/>
            <person name="Holtgrawe D."/>
            <person name="Grimplet J."/>
            <person name="Matus J.T."/>
            <person name="Ware D."/>
            <person name="Wu X."/>
            <person name="Wang H."/>
            <person name="Liu C."/>
            <person name="Fang Y."/>
            <person name="Rustenholz C."/>
            <person name="Cheng Z."/>
            <person name="Xiao H."/>
            <person name="Zhou Y."/>
        </authorList>
    </citation>
    <scope>NUCLEOTIDE SEQUENCE [LARGE SCALE GENOMIC DNA]</scope>
    <source>
        <strain evidence="3">cv. Pinot noir / PN40024</strain>
        <tissue evidence="2">Leaf</tissue>
    </source>
</reference>
<evidence type="ECO:0000256" key="1">
    <source>
        <dbReference type="SAM" id="Phobius"/>
    </source>
</evidence>
<gene>
    <name evidence="2" type="ORF">VitviT2T_026360</name>
</gene>
<dbReference type="PRINTS" id="PR00257">
    <property type="entry name" value="PHOTSYSPSAAB"/>
</dbReference>
<dbReference type="Gene3D" id="1.20.1130.10">
    <property type="entry name" value="Photosystem I PsaA/PsaB"/>
    <property type="match status" value="1"/>
</dbReference>
<keyword evidence="1" id="KW-1133">Transmembrane helix</keyword>
<dbReference type="InterPro" id="IPR036408">
    <property type="entry name" value="PSI_PsaA/B_sf"/>
</dbReference>
<dbReference type="Pfam" id="PF00223">
    <property type="entry name" value="PsaA_PsaB"/>
    <property type="match status" value="1"/>
</dbReference>
<feature type="transmembrane region" description="Helical" evidence="1">
    <location>
        <begin position="7"/>
        <end position="24"/>
    </location>
</feature>
<dbReference type="PANTHER" id="PTHR30128">
    <property type="entry name" value="OUTER MEMBRANE PROTEIN, OMPA-RELATED"/>
    <property type="match status" value="1"/>
</dbReference>
<keyword evidence="1" id="KW-0812">Transmembrane</keyword>
<accession>A0ABY9DNP3</accession>
<feature type="transmembrane region" description="Helical" evidence="1">
    <location>
        <begin position="36"/>
        <end position="57"/>
    </location>
</feature>
<organism evidence="2 3">
    <name type="scientific">Vitis vinifera</name>
    <name type="common">Grape</name>
    <dbReference type="NCBI Taxonomy" id="29760"/>
    <lineage>
        <taxon>Eukaryota</taxon>
        <taxon>Viridiplantae</taxon>
        <taxon>Streptophyta</taxon>
        <taxon>Embryophyta</taxon>
        <taxon>Tracheophyta</taxon>
        <taxon>Spermatophyta</taxon>
        <taxon>Magnoliopsida</taxon>
        <taxon>eudicotyledons</taxon>
        <taxon>Gunneridae</taxon>
        <taxon>Pentapetalae</taxon>
        <taxon>rosids</taxon>
        <taxon>Vitales</taxon>
        <taxon>Vitaceae</taxon>
        <taxon>Viteae</taxon>
        <taxon>Vitis</taxon>
    </lineage>
</organism>
<keyword evidence="1" id="KW-0472">Membrane</keyword>
<keyword evidence="3" id="KW-1185">Reference proteome</keyword>
<sequence>MEVFTRGDVLGQVNIAYFGVYLWWYTIGLCTNEDLYIRTLFLLFLSTKSLIAGWLHLQQKWKPSMSWFKNVKSCLNHHLSGLFRVSQLAWFGHLVHVSYVGLFK</sequence>
<proteinExistence type="predicted"/>
<dbReference type="Proteomes" id="UP001227230">
    <property type="component" value="Chromosome 17"/>
</dbReference>
<dbReference type="SUPFAM" id="SSF81558">
    <property type="entry name" value="Photosystem I subunits PsaA/PsaB"/>
    <property type="match status" value="1"/>
</dbReference>
<protein>
    <submittedName>
        <fullName evidence="2">Uncharacterized protein</fullName>
    </submittedName>
</protein>
<dbReference type="EMBL" id="CP126664">
    <property type="protein sequence ID" value="WKA08657.1"/>
    <property type="molecule type" value="Genomic_DNA"/>
</dbReference>
<name>A0ABY9DNP3_VITVI</name>
<dbReference type="PANTHER" id="PTHR30128:SF19">
    <property type="entry name" value="PHOTOSYSTEM I P700 CHLOROPHYLL A APOPROTEIN A1-RELATED"/>
    <property type="match status" value="1"/>
</dbReference>
<dbReference type="InterPro" id="IPR001280">
    <property type="entry name" value="PSI_PsaA/B"/>
</dbReference>
<evidence type="ECO:0000313" key="3">
    <source>
        <dbReference type="Proteomes" id="UP001227230"/>
    </source>
</evidence>